<evidence type="ECO:0000256" key="2">
    <source>
        <dbReference type="ARBA" id="ARBA00022692"/>
    </source>
</evidence>
<dbReference type="EMBL" id="JBEDNZ010000013">
    <property type="protein sequence ID" value="KAL0830912.1"/>
    <property type="molecule type" value="Genomic_DNA"/>
</dbReference>
<comment type="caution">
    <text evidence="8">The sequence shown here is derived from an EMBL/GenBank/DDBJ whole genome shotgun (WGS) entry which is preliminary data.</text>
</comment>
<feature type="transmembrane region" description="Helical" evidence="6">
    <location>
        <begin position="189"/>
        <end position="207"/>
    </location>
</feature>
<feature type="transmembrane region" description="Helical" evidence="6">
    <location>
        <begin position="246"/>
        <end position="269"/>
    </location>
</feature>
<evidence type="ECO:0000256" key="1">
    <source>
        <dbReference type="ARBA" id="ARBA00004141"/>
    </source>
</evidence>
<accession>A0ABD0SYS3</accession>
<feature type="transmembrane region" description="Helical" evidence="6">
    <location>
        <begin position="429"/>
        <end position="447"/>
    </location>
</feature>
<proteinExistence type="predicted"/>
<feature type="transmembrane region" description="Helical" evidence="6">
    <location>
        <begin position="401"/>
        <end position="422"/>
    </location>
</feature>
<feature type="domain" description="Major facilitator superfamily (MFS) profile" evidence="7">
    <location>
        <begin position="90"/>
        <end position="543"/>
    </location>
</feature>
<evidence type="ECO:0000256" key="3">
    <source>
        <dbReference type="ARBA" id="ARBA00022989"/>
    </source>
</evidence>
<dbReference type="EMBL" id="JBEDNZ010000013">
    <property type="protein sequence ID" value="KAL0830916.1"/>
    <property type="molecule type" value="Genomic_DNA"/>
</dbReference>
<feature type="transmembrane region" description="Helical" evidence="6">
    <location>
        <begin position="46"/>
        <end position="65"/>
    </location>
</feature>
<protein>
    <recommendedName>
        <fullName evidence="7">Major facilitator superfamily (MFS) profile domain-containing protein</fullName>
    </recommendedName>
</protein>
<dbReference type="PROSITE" id="PS50850">
    <property type="entry name" value="MFS"/>
    <property type="match status" value="1"/>
</dbReference>
<reference evidence="8 9" key="1">
    <citation type="submission" date="2024-06" db="EMBL/GenBank/DDBJ databases">
        <title>A chromosome-level genome assembly of beet webworm, Loxostege sticticalis.</title>
        <authorList>
            <person name="Zhang Y."/>
        </authorList>
    </citation>
    <scope>NUCLEOTIDE SEQUENCE [LARGE SCALE GENOMIC DNA]</scope>
    <source>
        <strain evidence="8">AQ028</strain>
        <tissue evidence="8">Male pupae</tissue>
    </source>
</reference>
<feature type="transmembrane region" description="Helical" evidence="6">
    <location>
        <begin position="519"/>
        <end position="537"/>
    </location>
</feature>
<dbReference type="Pfam" id="PF07690">
    <property type="entry name" value="MFS_1"/>
    <property type="match status" value="1"/>
</dbReference>
<evidence type="ECO:0000256" key="6">
    <source>
        <dbReference type="SAM" id="Phobius"/>
    </source>
</evidence>
<keyword evidence="4 6" id="KW-0472">Membrane</keyword>
<keyword evidence="3 6" id="KW-1133">Transmembrane helix</keyword>
<organism evidence="8 9">
    <name type="scientific">Loxostege sticticalis</name>
    <name type="common">Beet webworm moth</name>
    <dbReference type="NCBI Taxonomy" id="481309"/>
    <lineage>
        <taxon>Eukaryota</taxon>
        <taxon>Metazoa</taxon>
        <taxon>Ecdysozoa</taxon>
        <taxon>Arthropoda</taxon>
        <taxon>Hexapoda</taxon>
        <taxon>Insecta</taxon>
        <taxon>Pterygota</taxon>
        <taxon>Neoptera</taxon>
        <taxon>Endopterygota</taxon>
        <taxon>Lepidoptera</taxon>
        <taxon>Glossata</taxon>
        <taxon>Ditrysia</taxon>
        <taxon>Pyraloidea</taxon>
        <taxon>Crambidae</taxon>
        <taxon>Pyraustinae</taxon>
        <taxon>Loxostege</taxon>
    </lineage>
</organism>
<gene>
    <name evidence="8" type="ORF">ABMA28_002998</name>
</gene>
<feature type="transmembrane region" description="Helical" evidence="6">
    <location>
        <begin position="368"/>
        <end position="389"/>
    </location>
</feature>
<name>A0ABD0SYS3_LOXSC</name>
<sequence length="565" mass="63987">MANVEQEQKEALNPEPKKKTAKKTLDFDAILQNEVGQFGWFQIRNMLLSLIAVIFLAWSNLSYVFTTARIPTRCFIQECDVEEETFTPDWLLNAVPGTSLASFDNCHRFENVTAALFEQGVCPTAWFNRDQLRSCERHLYENTNSVVYDFDLGCDEWRRTLIGSIRTFGSLFTQIFTGFISDRFGRRTALVFNAFNCGWLGVLKYFAGSYISFTILEFAQATLGGGTFQCAYILMLETVGSKYRVLTGAFMNTGLSVGLVTLGLVAWLVPNWRPLTLVLSIPQLFILTYLWLMSESVRWYMTKNRFKDCEKALKNIATVNKRHLSDKSLELLREIAEDDKNNRIDLRVIEQNKNKLSLFGLLLKHKPVLFRCLITPFWWITFTFIFHGLTINAVGISGNKYFNYMAVSAAQIPGFWIANFLLDRIGRKPTLTGAYWICAACLAGYIFMPKDQYALSLAFYLVGTACSGAMLSALYIYTAELYPTQYRHRFFAFSSMMGRFGSVFAPLTPALGAAVWDKLPFALFAGCACAAGALVLLTPETRGVRLPDTMREAADLGREKEQPTR</sequence>
<feature type="transmembrane region" description="Helical" evidence="6">
    <location>
        <begin position="453"/>
        <end position="478"/>
    </location>
</feature>
<comment type="subcellular location">
    <subcellularLocation>
        <location evidence="1">Membrane</location>
        <topology evidence="1">Multi-pass membrane protein</topology>
    </subcellularLocation>
</comment>
<dbReference type="EMBL" id="JBEDNZ010000013">
    <property type="protein sequence ID" value="KAL0830914.1"/>
    <property type="molecule type" value="Genomic_DNA"/>
</dbReference>
<feature type="transmembrane region" description="Helical" evidence="6">
    <location>
        <begin position="213"/>
        <end position="234"/>
    </location>
</feature>
<dbReference type="InterPro" id="IPR020846">
    <property type="entry name" value="MFS_dom"/>
</dbReference>
<dbReference type="EMBL" id="JBEDNZ010000013">
    <property type="protein sequence ID" value="KAL0830910.1"/>
    <property type="molecule type" value="Genomic_DNA"/>
</dbReference>
<dbReference type="InterPro" id="IPR036259">
    <property type="entry name" value="MFS_trans_sf"/>
</dbReference>
<dbReference type="EMBL" id="JBEDNZ010000013">
    <property type="protein sequence ID" value="KAL0830909.1"/>
    <property type="molecule type" value="Genomic_DNA"/>
</dbReference>
<dbReference type="GO" id="GO:0016020">
    <property type="term" value="C:membrane"/>
    <property type="evidence" value="ECO:0007669"/>
    <property type="project" value="UniProtKB-SubCell"/>
</dbReference>
<dbReference type="Gene3D" id="1.20.1250.20">
    <property type="entry name" value="MFS general substrate transporter like domains"/>
    <property type="match status" value="1"/>
</dbReference>
<evidence type="ECO:0000256" key="5">
    <source>
        <dbReference type="SAM" id="MobiDB-lite"/>
    </source>
</evidence>
<dbReference type="SUPFAM" id="SSF103473">
    <property type="entry name" value="MFS general substrate transporter"/>
    <property type="match status" value="1"/>
</dbReference>
<dbReference type="AlphaFoldDB" id="A0ABD0SYS3"/>
<feature type="transmembrane region" description="Helical" evidence="6">
    <location>
        <begin position="490"/>
        <end position="507"/>
    </location>
</feature>
<evidence type="ECO:0000259" key="7">
    <source>
        <dbReference type="PROSITE" id="PS50850"/>
    </source>
</evidence>
<evidence type="ECO:0000256" key="4">
    <source>
        <dbReference type="ARBA" id="ARBA00023136"/>
    </source>
</evidence>
<feature type="transmembrane region" description="Helical" evidence="6">
    <location>
        <begin position="275"/>
        <end position="293"/>
    </location>
</feature>
<dbReference type="PROSITE" id="PS00216">
    <property type="entry name" value="SUGAR_TRANSPORT_1"/>
    <property type="match status" value="1"/>
</dbReference>
<dbReference type="PANTHER" id="PTHR24064">
    <property type="entry name" value="SOLUTE CARRIER FAMILY 22 MEMBER"/>
    <property type="match status" value="1"/>
</dbReference>
<dbReference type="EMBL" id="JBEDNZ010000013">
    <property type="protein sequence ID" value="KAL0830915.1"/>
    <property type="molecule type" value="Genomic_DNA"/>
</dbReference>
<keyword evidence="2 6" id="KW-0812">Transmembrane</keyword>
<dbReference type="Proteomes" id="UP001549921">
    <property type="component" value="Unassembled WGS sequence"/>
</dbReference>
<dbReference type="EMBL" id="JBEDNZ010000013">
    <property type="protein sequence ID" value="KAL0830911.1"/>
    <property type="molecule type" value="Genomic_DNA"/>
</dbReference>
<evidence type="ECO:0000313" key="8">
    <source>
        <dbReference type="EMBL" id="KAL0830908.1"/>
    </source>
</evidence>
<dbReference type="EMBL" id="JBEDNZ010000013">
    <property type="protein sequence ID" value="KAL0830908.1"/>
    <property type="molecule type" value="Genomic_DNA"/>
</dbReference>
<evidence type="ECO:0000313" key="9">
    <source>
        <dbReference type="Proteomes" id="UP001549921"/>
    </source>
</evidence>
<dbReference type="InterPro" id="IPR005829">
    <property type="entry name" value="Sugar_transporter_CS"/>
</dbReference>
<dbReference type="EMBL" id="JBEDNZ010000013">
    <property type="protein sequence ID" value="KAL0830913.1"/>
    <property type="molecule type" value="Genomic_DNA"/>
</dbReference>
<feature type="region of interest" description="Disordered" evidence="5">
    <location>
        <begin position="1"/>
        <end position="20"/>
    </location>
</feature>
<dbReference type="InterPro" id="IPR011701">
    <property type="entry name" value="MFS"/>
</dbReference>